<gene>
    <name evidence="3" type="ordered locus">DEFDS_0717</name>
</gene>
<dbReference type="PANTHER" id="PTHR36924">
    <property type="entry name" value="ANTITOXIN HIGA-1"/>
    <property type="match status" value="1"/>
</dbReference>
<reference evidence="3 4" key="1">
    <citation type="journal article" date="2010" name="DNA Res.">
        <title>Bacterial lifestyle in a deep-sea hydrothermal vent chimney revealed by the genome sequence of the thermophilic bacterium Deferribacter desulfuricans SSM1.</title>
        <authorList>
            <person name="Takaki Y."/>
            <person name="Shimamura S."/>
            <person name="Nakagawa S."/>
            <person name="Fukuhara Y."/>
            <person name="Horikawa H."/>
            <person name="Ankai A."/>
            <person name="Harada T."/>
            <person name="Hosoyama A."/>
            <person name="Oguchi A."/>
            <person name="Fukui S."/>
            <person name="Fujita N."/>
            <person name="Takami H."/>
            <person name="Takai K."/>
        </authorList>
    </citation>
    <scope>NUCLEOTIDE SEQUENCE [LARGE SCALE GENOMIC DNA]</scope>
    <source>
        <strain evidence="4">DSM 14783 / JCM 11476 / NBRC 101012 / SSM1</strain>
    </source>
</reference>
<evidence type="ECO:0000313" key="4">
    <source>
        <dbReference type="Proteomes" id="UP000001520"/>
    </source>
</evidence>
<dbReference type="RefSeq" id="WP_013007445.1">
    <property type="nucleotide sequence ID" value="NC_013939.1"/>
</dbReference>
<dbReference type="PROSITE" id="PS50943">
    <property type="entry name" value="HTH_CROC1"/>
    <property type="match status" value="1"/>
</dbReference>
<dbReference type="Gene3D" id="1.10.260.40">
    <property type="entry name" value="lambda repressor-like DNA-binding domains"/>
    <property type="match status" value="1"/>
</dbReference>
<dbReference type="STRING" id="639282.DEFDS_0717"/>
<sequence length="99" mass="11470">MPFILRRMPTHPGEILREEFMIPYGINQVKLAKDLGVTYRTINEIVNEKRSISPEMALKLAKYFGTTPEFWLGLQMKYDLYKASKKADIDQITPLVHGN</sequence>
<protein>
    <submittedName>
        <fullName evidence="3">Plasmid maintenance system antidote protein</fullName>
    </submittedName>
</protein>
<dbReference type="eggNOG" id="COG3093">
    <property type="taxonomic scope" value="Bacteria"/>
</dbReference>
<dbReference type="EMBL" id="AP011529">
    <property type="protein sequence ID" value="BAI80197.1"/>
    <property type="molecule type" value="Genomic_DNA"/>
</dbReference>
<dbReference type="OrthoDB" id="9793869at2"/>
<dbReference type="InterPro" id="IPR013430">
    <property type="entry name" value="Toxin_antidote_HigA"/>
</dbReference>
<dbReference type="AlphaFoldDB" id="D3PC74"/>
<dbReference type="HOGENOM" id="CLU_140230_5_2_0"/>
<evidence type="ECO:0000313" key="3">
    <source>
        <dbReference type="EMBL" id="BAI80197.1"/>
    </source>
</evidence>
<evidence type="ECO:0000256" key="1">
    <source>
        <dbReference type="ARBA" id="ARBA00023125"/>
    </source>
</evidence>
<organism evidence="3 4">
    <name type="scientific">Deferribacter desulfuricans (strain DSM 14783 / JCM 11476 / NBRC 101012 / SSM1)</name>
    <dbReference type="NCBI Taxonomy" id="639282"/>
    <lineage>
        <taxon>Bacteria</taxon>
        <taxon>Pseudomonadati</taxon>
        <taxon>Deferribacterota</taxon>
        <taxon>Deferribacteres</taxon>
        <taxon>Deferribacterales</taxon>
        <taxon>Deferribacteraceae</taxon>
        <taxon>Deferribacter</taxon>
    </lineage>
</organism>
<evidence type="ECO:0000259" key="2">
    <source>
        <dbReference type="PROSITE" id="PS50943"/>
    </source>
</evidence>
<dbReference type="GO" id="GO:0003677">
    <property type="term" value="F:DNA binding"/>
    <property type="evidence" value="ECO:0007669"/>
    <property type="project" value="UniProtKB-KW"/>
</dbReference>
<dbReference type="SUPFAM" id="SSF47413">
    <property type="entry name" value="lambda repressor-like DNA-binding domains"/>
    <property type="match status" value="1"/>
</dbReference>
<dbReference type="SMART" id="SM00530">
    <property type="entry name" value="HTH_XRE"/>
    <property type="match status" value="1"/>
</dbReference>
<dbReference type="InterPro" id="IPR010982">
    <property type="entry name" value="Lambda_DNA-bd_dom_sf"/>
</dbReference>
<proteinExistence type="predicted"/>
<accession>D3PC74</accession>
<dbReference type="Proteomes" id="UP000001520">
    <property type="component" value="Chromosome"/>
</dbReference>
<dbReference type="PANTHER" id="PTHR36924:SF1">
    <property type="entry name" value="ANTITOXIN HIGA-1"/>
    <property type="match status" value="1"/>
</dbReference>
<name>D3PC74_DEFDS</name>
<dbReference type="Pfam" id="PF01381">
    <property type="entry name" value="HTH_3"/>
    <property type="match status" value="1"/>
</dbReference>
<keyword evidence="1" id="KW-0238">DNA-binding</keyword>
<dbReference type="NCBIfam" id="TIGR02607">
    <property type="entry name" value="antidote_HigA"/>
    <property type="match status" value="1"/>
</dbReference>
<dbReference type="KEGG" id="ddf:DEFDS_0717"/>
<dbReference type="CDD" id="cd00093">
    <property type="entry name" value="HTH_XRE"/>
    <property type="match status" value="1"/>
</dbReference>
<dbReference type="InterPro" id="IPR001387">
    <property type="entry name" value="Cro/C1-type_HTH"/>
</dbReference>
<feature type="domain" description="HTH cro/C1-type" evidence="2">
    <location>
        <begin position="25"/>
        <end position="71"/>
    </location>
</feature>
<keyword evidence="4" id="KW-1185">Reference proteome</keyword>